<evidence type="ECO:0000313" key="2">
    <source>
        <dbReference type="Proteomes" id="UP000762676"/>
    </source>
</evidence>
<keyword evidence="1" id="KW-0808">Transferase</keyword>
<comment type="caution">
    <text evidence="1">The sequence shown here is derived from an EMBL/GenBank/DDBJ whole genome shotgun (WGS) entry which is preliminary data.</text>
</comment>
<dbReference type="Proteomes" id="UP000762676">
    <property type="component" value="Unassembled WGS sequence"/>
</dbReference>
<keyword evidence="2" id="KW-1185">Reference proteome</keyword>
<evidence type="ECO:0000313" key="1">
    <source>
        <dbReference type="EMBL" id="GFS02967.1"/>
    </source>
</evidence>
<accession>A0AAV4I1Z4</accession>
<proteinExistence type="predicted"/>
<protein>
    <submittedName>
        <fullName evidence="1">Reverse transcriptase-like protein</fullName>
    </submittedName>
</protein>
<dbReference type="AlphaFoldDB" id="A0AAV4I1Z4"/>
<sequence length="82" mass="9084">MSKACKTEPPEYYHSRSRARTTWGADSSVLRQVYTGIVRPIMEYGNTTWATAAKTNTTRLCEVQNAGLRLITGAMKTTGTLI</sequence>
<reference evidence="1 2" key="1">
    <citation type="journal article" date="2021" name="Elife">
        <title>Chloroplast acquisition without the gene transfer in kleptoplastic sea slugs, Plakobranchus ocellatus.</title>
        <authorList>
            <person name="Maeda T."/>
            <person name="Takahashi S."/>
            <person name="Yoshida T."/>
            <person name="Shimamura S."/>
            <person name="Takaki Y."/>
            <person name="Nagai Y."/>
            <person name="Toyoda A."/>
            <person name="Suzuki Y."/>
            <person name="Arimoto A."/>
            <person name="Ishii H."/>
            <person name="Satoh N."/>
            <person name="Nishiyama T."/>
            <person name="Hasebe M."/>
            <person name="Maruyama T."/>
            <person name="Minagawa J."/>
            <person name="Obokata J."/>
            <person name="Shigenobu S."/>
        </authorList>
    </citation>
    <scope>NUCLEOTIDE SEQUENCE [LARGE SCALE GENOMIC DNA]</scope>
</reference>
<keyword evidence="1" id="KW-0695">RNA-directed DNA polymerase</keyword>
<name>A0AAV4I1Z4_9GAST</name>
<dbReference type="EMBL" id="BMAT01009263">
    <property type="protein sequence ID" value="GFS02967.1"/>
    <property type="molecule type" value="Genomic_DNA"/>
</dbReference>
<dbReference type="GO" id="GO:0003964">
    <property type="term" value="F:RNA-directed DNA polymerase activity"/>
    <property type="evidence" value="ECO:0007669"/>
    <property type="project" value="UniProtKB-KW"/>
</dbReference>
<keyword evidence="1" id="KW-0548">Nucleotidyltransferase</keyword>
<gene>
    <name evidence="1" type="ORF">ElyMa_004621100</name>
</gene>
<organism evidence="1 2">
    <name type="scientific">Elysia marginata</name>
    <dbReference type="NCBI Taxonomy" id="1093978"/>
    <lineage>
        <taxon>Eukaryota</taxon>
        <taxon>Metazoa</taxon>
        <taxon>Spiralia</taxon>
        <taxon>Lophotrochozoa</taxon>
        <taxon>Mollusca</taxon>
        <taxon>Gastropoda</taxon>
        <taxon>Heterobranchia</taxon>
        <taxon>Euthyneura</taxon>
        <taxon>Panpulmonata</taxon>
        <taxon>Sacoglossa</taxon>
        <taxon>Placobranchoidea</taxon>
        <taxon>Plakobranchidae</taxon>
        <taxon>Elysia</taxon>
    </lineage>
</organism>